<proteinExistence type="predicted"/>
<reference evidence="5" key="1">
    <citation type="journal article" date="2014" name="Front. Microbiol.">
        <title>High frequency of phylogenetically diverse reductive dehalogenase-homologous genes in deep subseafloor sedimentary metagenomes.</title>
        <authorList>
            <person name="Kawai M."/>
            <person name="Futagami T."/>
            <person name="Toyoda A."/>
            <person name="Takaki Y."/>
            <person name="Nishi S."/>
            <person name="Hori S."/>
            <person name="Arai W."/>
            <person name="Tsubouchi T."/>
            <person name="Morono Y."/>
            <person name="Uchiyama I."/>
            <person name="Ito T."/>
            <person name="Fujiyama A."/>
            <person name="Inagaki F."/>
            <person name="Takami H."/>
        </authorList>
    </citation>
    <scope>NUCLEOTIDE SEQUENCE</scope>
    <source>
        <strain evidence="5">Expedition CK06-06</strain>
    </source>
</reference>
<dbReference type="InterPro" id="IPR004839">
    <property type="entry name" value="Aminotransferase_I/II_large"/>
</dbReference>
<dbReference type="Pfam" id="PF00155">
    <property type="entry name" value="Aminotran_1_2"/>
    <property type="match status" value="1"/>
</dbReference>
<dbReference type="PANTHER" id="PTHR42832">
    <property type="entry name" value="AMINO ACID AMINOTRANSFERASE"/>
    <property type="match status" value="1"/>
</dbReference>
<dbReference type="InterPro" id="IPR050881">
    <property type="entry name" value="LL-DAP_aminotransferase"/>
</dbReference>
<dbReference type="SUPFAM" id="SSF53383">
    <property type="entry name" value="PLP-dependent transferases"/>
    <property type="match status" value="1"/>
</dbReference>
<protein>
    <recommendedName>
        <fullName evidence="4">Aminotransferase class I/classII large domain-containing protein</fullName>
    </recommendedName>
</protein>
<dbReference type="EMBL" id="BARU01011808">
    <property type="protein sequence ID" value="GAH33492.1"/>
    <property type="molecule type" value="Genomic_DNA"/>
</dbReference>
<evidence type="ECO:0000259" key="4">
    <source>
        <dbReference type="Pfam" id="PF00155"/>
    </source>
</evidence>
<dbReference type="PANTHER" id="PTHR42832:SF3">
    <property type="entry name" value="L-GLUTAMINE--4-(METHYLSULFANYL)-2-OXOBUTANOATE AMINOTRANSFERASE"/>
    <property type="match status" value="1"/>
</dbReference>
<accession>X1ELQ2</accession>
<evidence type="ECO:0000313" key="5">
    <source>
        <dbReference type="EMBL" id="GAH33492.1"/>
    </source>
</evidence>
<comment type="cofactor">
    <cofactor evidence="1">
        <name>pyridoxal 5'-phosphate</name>
        <dbReference type="ChEBI" id="CHEBI:597326"/>
    </cofactor>
</comment>
<feature type="non-terminal residue" evidence="5">
    <location>
        <position position="1"/>
    </location>
</feature>
<dbReference type="AlphaFoldDB" id="X1ELQ2"/>
<organism evidence="5">
    <name type="scientific">marine sediment metagenome</name>
    <dbReference type="NCBI Taxonomy" id="412755"/>
    <lineage>
        <taxon>unclassified sequences</taxon>
        <taxon>metagenomes</taxon>
        <taxon>ecological metagenomes</taxon>
    </lineage>
</organism>
<dbReference type="CDD" id="cd00609">
    <property type="entry name" value="AAT_like"/>
    <property type="match status" value="1"/>
</dbReference>
<dbReference type="GO" id="GO:0030170">
    <property type="term" value="F:pyridoxal phosphate binding"/>
    <property type="evidence" value="ECO:0007669"/>
    <property type="project" value="InterPro"/>
</dbReference>
<feature type="domain" description="Aminotransferase class I/classII large" evidence="4">
    <location>
        <begin position="4"/>
        <end position="255"/>
    </location>
</feature>
<dbReference type="GO" id="GO:0008483">
    <property type="term" value="F:transaminase activity"/>
    <property type="evidence" value="ECO:0007669"/>
    <property type="project" value="UniProtKB-KW"/>
</dbReference>
<dbReference type="Gene3D" id="3.40.640.10">
    <property type="entry name" value="Type I PLP-dependent aspartate aminotransferase-like (Major domain)"/>
    <property type="match status" value="1"/>
</dbReference>
<gene>
    <name evidence="5" type="ORF">S03H2_22046</name>
</gene>
<evidence type="ECO:0000256" key="3">
    <source>
        <dbReference type="ARBA" id="ARBA00022679"/>
    </source>
</evidence>
<keyword evidence="2" id="KW-0032">Aminotransferase</keyword>
<evidence type="ECO:0000256" key="1">
    <source>
        <dbReference type="ARBA" id="ARBA00001933"/>
    </source>
</evidence>
<dbReference type="InterPro" id="IPR015424">
    <property type="entry name" value="PyrdxlP-dep_Trfase"/>
</dbReference>
<feature type="non-terminal residue" evidence="5">
    <location>
        <position position="260"/>
    </location>
</feature>
<evidence type="ECO:0000256" key="2">
    <source>
        <dbReference type="ARBA" id="ARBA00022576"/>
    </source>
</evidence>
<name>X1ELQ2_9ZZZZ</name>
<dbReference type="PROSITE" id="PS00105">
    <property type="entry name" value="AA_TRANSFER_CLASS_1"/>
    <property type="match status" value="1"/>
</dbReference>
<comment type="caution">
    <text evidence="5">The sequence shown here is derived from an EMBL/GenBank/DDBJ whole genome shotgun (WGS) entry which is preliminary data.</text>
</comment>
<dbReference type="Gene3D" id="3.90.1150.10">
    <property type="entry name" value="Aspartate Aminotransferase, domain 1"/>
    <property type="match status" value="1"/>
</dbReference>
<dbReference type="InterPro" id="IPR015421">
    <property type="entry name" value="PyrdxlP-dep_Trfase_major"/>
</dbReference>
<sequence>DMPTPPHIIERLCQAAQDPANHRYPEAASLPELRQAIAGWYKKRFDVSLDADLEVLPLIGAKEGIAHIALCFIDPEDIALVPDPAYPVYFISTMLAGGKPYYMPLTKKNKFLPDLDIIPEDIAKKAKFLWINYPNNPTSAVADLDFFNKVVKFAWQHNLAICHDAPYTEVAFDDYRPVSFMQADGAKEIGVEFHSLSKSYNMTGWRIGMVVGNAEIVGALNTVKSNIDSGIPQAIQYAAIEALTGSQDCIQQHNAIYQRR</sequence>
<keyword evidence="3" id="KW-0808">Transferase</keyword>
<dbReference type="InterPro" id="IPR015422">
    <property type="entry name" value="PyrdxlP-dep_Trfase_small"/>
</dbReference>
<dbReference type="InterPro" id="IPR004838">
    <property type="entry name" value="NHTrfase_class1_PyrdxlP-BS"/>
</dbReference>